<evidence type="ECO:0000256" key="4">
    <source>
        <dbReference type="ARBA" id="ARBA00022801"/>
    </source>
</evidence>
<dbReference type="InterPro" id="IPR036691">
    <property type="entry name" value="Endo/exonu/phosph_ase_sf"/>
</dbReference>
<feature type="region of interest" description="Disordered" evidence="5">
    <location>
        <begin position="1561"/>
        <end position="1604"/>
    </location>
</feature>
<feature type="compositionally biased region" description="Low complexity" evidence="5">
    <location>
        <begin position="1298"/>
        <end position="1315"/>
    </location>
</feature>
<feature type="compositionally biased region" description="Low complexity" evidence="5">
    <location>
        <begin position="1326"/>
        <end position="1342"/>
    </location>
</feature>
<evidence type="ECO:0000256" key="2">
    <source>
        <dbReference type="ARBA" id="ARBA00009678"/>
    </source>
</evidence>
<feature type="region of interest" description="Disordered" evidence="5">
    <location>
        <begin position="1507"/>
        <end position="1549"/>
    </location>
</feature>
<dbReference type="EMBL" id="CDMY01000272">
    <property type="protein sequence ID" value="CEL98540.1"/>
    <property type="molecule type" value="Genomic_DNA"/>
</dbReference>
<feature type="region of interest" description="Disordered" evidence="5">
    <location>
        <begin position="706"/>
        <end position="760"/>
    </location>
</feature>
<dbReference type="InterPro" id="IPR046985">
    <property type="entry name" value="IP5"/>
</dbReference>
<feature type="compositionally biased region" description="Low complexity" evidence="5">
    <location>
        <begin position="1171"/>
        <end position="1190"/>
    </location>
</feature>
<feature type="compositionally biased region" description="Low complexity" evidence="5">
    <location>
        <begin position="1464"/>
        <end position="1474"/>
    </location>
</feature>
<dbReference type="InterPro" id="IPR000300">
    <property type="entry name" value="IPPc"/>
</dbReference>
<dbReference type="Pfam" id="PF02383">
    <property type="entry name" value="Syja_N"/>
    <property type="match status" value="1"/>
</dbReference>
<evidence type="ECO:0000256" key="1">
    <source>
        <dbReference type="ARBA" id="ARBA00008943"/>
    </source>
</evidence>
<dbReference type="Pfam" id="PF22669">
    <property type="entry name" value="Exo_endo_phos2"/>
    <property type="match status" value="1"/>
</dbReference>
<feature type="region of interest" description="Disordered" evidence="5">
    <location>
        <begin position="1464"/>
        <end position="1485"/>
    </location>
</feature>
<dbReference type="STRING" id="1169540.A0A0G4EMD1"/>
<dbReference type="PROSITE" id="PS50275">
    <property type="entry name" value="SAC"/>
    <property type="match status" value="1"/>
</dbReference>
<dbReference type="OrthoDB" id="405996at2759"/>
<keyword evidence="4" id="KW-0378">Hydrolase</keyword>
<dbReference type="InterPro" id="IPR002013">
    <property type="entry name" value="SAC_dom"/>
</dbReference>
<reference evidence="7 8" key="1">
    <citation type="submission" date="2014-11" db="EMBL/GenBank/DDBJ databases">
        <authorList>
            <person name="Zhu J."/>
            <person name="Qi W."/>
            <person name="Song R."/>
        </authorList>
    </citation>
    <scope>NUCLEOTIDE SEQUENCE [LARGE SCALE GENOMIC DNA]</scope>
</reference>
<feature type="region of interest" description="Disordered" evidence="5">
    <location>
        <begin position="384"/>
        <end position="406"/>
    </location>
</feature>
<feature type="compositionally biased region" description="Basic and acidic residues" evidence="5">
    <location>
        <begin position="1161"/>
        <end position="1170"/>
    </location>
</feature>
<dbReference type="PhylomeDB" id="A0A0G4EMD1"/>
<keyword evidence="8" id="KW-1185">Reference proteome</keyword>
<feature type="region of interest" description="Disordered" evidence="5">
    <location>
        <begin position="636"/>
        <end position="669"/>
    </location>
</feature>
<evidence type="ECO:0000256" key="3">
    <source>
        <dbReference type="ARBA" id="ARBA00013044"/>
    </source>
</evidence>
<feature type="compositionally biased region" description="Basic and acidic residues" evidence="5">
    <location>
        <begin position="1572"/>
        <end position="1581"/>
    </location>
</feature>
<comment type="similarity">
    <text evidence="2">In the central section; belongs to the inositol 1,4,5-trisphosphate 5-phosphatase family.</text>
</comment>
<gene>
    <name evidence="7" type="ORF">Vbra_20558</name>
</gene>
<dbReference type="Gene3D" id="3.60.10.10">
    <property type="entry name" value="Endonuclease/exonuclease/phosphatase"/>
    <property type="match status" value="1"/>
</dbReference>
<feature type="compositionally biased region" description="Pro residues" evidence="5">
    <location>
        <begin position="1475"/>
        <end position="1485"/>
    </location>
</feature>
<name>A0A0G4EMD1_VITBC</name>
<evidence type="ECO:0000259" key="6">
    <source>
        <dbReference type="PROSITE" id="PS50275"/>
    </source>
</evidence>
<dbReference type="VEuPathDB" id="CryptoDB:Vbra_20558"/>
<evidence type="ECO:0000313" key="8">
    <source>
        <dbReference type="Proteomes" id="UP000041254"/>
    </source>
</evidence>
<dbReference type="SUPFAM" id="SSF56219">
    <property type="entry name" value="DNase I-like"/>
    <property type="match status" value="1"/>
</dbReference>
<feature type="domain" description="SAC" evidence="6">
    <location>
        <begin position="180"/>
        <end position="578"/>
    </location>
</feature>
<organism evidence="7 8">
    <name type="scientific">Vitrella brassicaformis (strain CCMP3155)</name>
    <dbReference type="NCBI Taxonomy" id="1169540"/>
    <lineage>
        <taxon>Eukaryota</taxon>
        <taxon>Sar</taxon>
        <taxon>Alveolata</taxon>
        <taxon>Colpodellida</taxon>
        <taxon>Vitrellaceae</taxon>
        <taxon>Vitrella</taxon>
    </lineage>
</organism>
<feature type="compositionally biased region" description="Basic residues" evidence="5">
    <location>
        <begin position="727"/>
        <end position="742"/>
    </location>
</feature>
<dbReference type="GO" id="GO:0004439">
    <property type="term" value="F:phosphatidylinositol-4,5-bisphosphate 5-phosphatase activity"/>
    <property type="evidence" value="ECO:0007669"/>
    <property type="project" value="UniProtKB-EC"/>
</dbReference>
<feature type="region of interest" description="Disordered" evidence="5">
    <location>
        <begin position="1130"/>
        <end position="1398"/>
    </location>
</feature>
<dbReference type="Proteomes" id="UP000041254">
    <property type="component" value="Unassembled WGS sequence"/>
</dbReference>
<proteinExistence type="inferred from homology"/>
<comment type="similarity">
    <text evidence="1">Belongs to the synaptojanin family.</text>
</comment>
<feature type="compositionally biased region" description="Pro residues" evidence="5">
    <location>
        <begin position="1343"/>
        <end position="1366"/>
    </location>
</feature>
<protein>
    <recommendedName>
        <fullName evidence="3">phosphoinositide 5-phosphatase</fullName>
        <ecNumber evidence="3">3.1.3.36</ecNumber>
    </recommendedName>
</protein>
<dbReference type="PANTHER" id="PTHR11200">
    <property type="entry name" value="INOSITOL 5-PHOSPHATASE"/>
    <property type="match status" value="1"/>
</dbReference>
<dbReference type="GO" id="GO:0046856">
    <property type="term" value="P:phosphatidylinositol dephosphorylation"/>
    <property type="evidence" value="ECO:0007669"/>
    <property type="project" value="InterPro"/>
</dbReference>
<dbReference type="InParanoid" id="A0A0G4EMD1"/>
<evidence type="ECO:0000313" key="7">
    <source>
        <dbReference type="EMBL" id="CEL98540.1"/>
    </source>
</evidence>
<evidence type="ECO:0000256" key="5">
    <source>
        <dbReference type="SAM" id="MobiDB-lite"/>
    </source>
</evidence>
<sequence length="1604" mass="175560">MIRRQSHRWEFEASTHFFLIRPRAYFSSRQAAELSSSPSTPHDNSLVIDRRTRSITTVPSNAQLMQQLMQRPARQGGERDKWVERREFDALLGVVTIENAAYLVLVTDSTKICSMPSVGGASKDNKDIYTIKAAECIPYRPCPPGMPPGAPSGPAAPASSGPGGLKGGDHAKYVSNIEKLLSSGFYYSYDYDLTHTLQRKRNQELSSAESAPLVEIADERFFWNRWLCQPFLDSKVAPYWLVPIVQGHVKMASLEEGGNRLDLILISRRSCRRGGTRYNARGIDDEGQVANFVETEQLTYINRQRVLSFVQIRGSVPVFWEQTGLAANTTVTRPPYFTYKACKRHQDEIIHHYGEIMYVDLLSGNKLQETRITEALNKQLSHLWCPRPEDGRPPDAPPIPQGEAGNPGGLEAKYKKLLSYTHFDFHQEVKDLGFELALHSLIHSKLTPFLSRSGLYDSDDPSKWQTGVIRTNCLDCLDRTNAVQWYITWSMLAQHLMPIPALQVFVAEETPAGSQQQQQPMAQPQLVGTAMEKMEKAADGLRSNSQMQLEPERVPPLKAMLSSMWAEQGDAISVQYTGTGSILSSVIKQGKSSITTNIEHALRSIGRFYQNNFEDSLRQECIDLLLGRHRISGTRTTRFEDPSMAAYPRDASAPPLPTRPNTSEGTSPIAHGDVLRERHATDHDVIPEDNAPTDGTQHKAAIRRMSTTGGEGAQGRSNAPKPASSSAHHHPGHHPHHHHHTSRGGGASSGPLSGGMSVKDPNRRRLTVWVGSWNLGGKRLDGTIRHWLEPDPGWQPWWESLKDKYGVSAPPIREDDQAEHLPDIFILCIQELIELSGYNVIMGSPDKDREEGIESAVDFILRNLGLRGASGQPLYRRVQSVAMVGLYSVMFAKDALREVLSGFDVGSVKVGFKGSTGNKGAVCIRFVVGATPVCVVNVHLSPGQEKVDERCREFRSILQQAFQSVRSHYSILEHDAIIVAGDFNFRVNMDKDDIRRNMTTEQGIQKCIFHDQLTRARKADEYFRYFREPPLRFGPTYKYIACSTEFDWKRAPAWCDRILFTGKQIRSLTYCRHDLSTSDHRPISALFEVVVRLRPPQYRPQNGVPYHHPPNHSYRYEIPTTAGLRVEGESPRLTVHPPLRAPDVAYNNDGRESSSGPRSVRSAEEARSESESVAESFTLIDLSDSQSPSLCPQPPPPYPSSAPSSPLPSVIHTPSEPPLSSPEWTASEAPSPSVSPDPRPPHDESKTQQASSSSGPPPRPKAASSGKEPAANLTSPGLGRGGKGGLSAPPEWAIVNTSGSQRSVASGSSGEFSSEYELLAAPSRLPSSNSPSQGASSPSSSLRPPPPPPPPPPAQPQPQPAPPAPVRPSAATANPPVAAVRTVQGPLAQQNGPLVPAQPVPASVLAKREEGHSSLVDYLSSSLASLPEDLLSARPREQDLLSGSPYHHRHVSNPLSPLMLAADSVRPTSTVSSHPPVPLPPTRPSPPSSFHHYIDNIHDSRLMATAAPPSAASVPLMGSSPPGQSLWAGGDGRGRAPSPEPAVSHSMGDASLDDVFGAAAAASASVMGGESGQRDGGDVKKQHQQQPPQDDLIDDWWMQDGAKE</sequence>
<feature type="compositionally biased region" description="Pro residues" evidence="5">
    <location>
        <begin position="1191"/>
        <end position="1200"/>
    </location>
</feature>
<dbReference type="SMART" id="SM00128">
    <property type="entry name" value="IPPc"/>
    <property type="match status" value="1"/>
</dbReference>
<dbReference type="EC" id="3.1.3.36" evidence="3"/>
<accession>A0A0G4EMD1</accession>